<dbReference type="Proteomes" id="UP000822688">
    <property type="component" value="Chromosome 12"/>
</dbReference>
<reference evidence="1" key="1">
    <citation type="submission" date="2020-06" db="EMBL/GenBank/DDBJ databases">
        <title>WGS assembly of Ceratodon purpureus strain R40.</title>
        <authorList>
            <person name="Carey S.B."/>
            <person name="Jenkins J."/>
            <person name="Shu S."/>
            <person name="Lovell J.T."/>
            <person name="Sreedasyam A."/>
            <person name="Maumus F."/>
            <person name="Tiley G.P."/>
            <person name="Fernandez-Pozo N."/>
            <person name="Barry K."/>
            <person name="Chen C."/>
            <person name="Wang M."/>
            <person name="Lipzen A."/>
            <person name="Daum C."/>
            <person name="Saski C.A."/>
            <person name="Payton A.C."/>
            <person name="Mcbreen J.C."/>
            <person name="Conrad R.E."/>
            <person name="Kollar L.M."/>
            <person name="Olsson S."/>
            <person name="Huttunen S."/>
            <person name="Landis J.B."/>
            <person name="Wickett N.J."/>
            <person name="Johnson M.G."/>
            <person name="Rensing S.A."/>
            <person name="Grimwood J."/>
            <person name="Schmutz J."/>
            <person name="Mcdaniel S.F."/>
        </authorList>
    </citation>
    <scope>NUCLEOTIDE SEQUENCE</scope>
    <source>
        <strain evidence="1">R40</strain>
    </source>
</reference>
<sequence length="107" mass="12130">MPFIIANYYYNYQSEDVLFFRNTTYKHLANIEVANDNSEVVGTSKIPWGGNLLQEELIVGRLQHMCLMCDDDAAEDGEDGLISVYDDTATLEVKVKGNHLTCGYWTL</sequence>
<keyword evidence="2" id="KW-1185">Reference proteome</keyword>
<evidence type="ECO:0000313" key="1">
    <source>
        <dbReference type="EMBL" id="KAG0554873.1"/>
    </source>
</evidence>
<protein>
    <submittedName>
        <fullName evidence="1">Uncharacterized protein</fullName>
    </submittedName>
</protein>
<name>A0A8T0G6I5_CERPU</name>
<accession>A0A8T0G6I5</accession>
<dbReference type="AlphaFoldDB" id="A0A8T0G6I5"/>
<dbReference type="EMBL" id="CM026433">
    <property type="protein sequence ID" value="KAG0554873.1"/>
    <property type="molecule type" value="Genomic_DNA"/>
</dbReference>
<evidence type="ECO:0000313" key="2">
    <source>
        <dbReference type="Proteomes" id="UP000822688"/>
    </source>
</evidence>
<proteinExistence type="predicted"/>
<organism evidence="1 2">
    <name type="scientific">Ceratodon purpureus</name>
    <name type="common">Fire moss</name>
    <name type="synonym">Dicranum purpureum</name>
    <dbReference type="NCBI Taxonomy" id="3225"/>
    <lineage>
        <taxon>Eukaryota</taxon>
        <taxon>Viridiplantae</taxon>
        <taxon>Streptophyta</taxon>
        <taxon>Embryophyta</taxon>
        <taxon>Bryophyta</taxon>
        <taxon>Bryophytina</taxon>
        <taxon>Bryopsida</taxon>
        <taxon>Dicranidae</taxon>
        <taxon>Pseudoditrichales</taxon>
        <taxon>Ditrichaceae</taxon>
        <taxon>Ceratodon</taxon>
    </lineage>
</organism>
<comment type="caution">
    <text evidence="1">The sequence shown here is derived from an EMBL/GenBank/DDBJ whole genome shotgun (WGS) entry which is preliminary data.</text>
</comment>
<gene>
    <name evidence="1" type="ORF">KC19_12G126900</name>
</gene>